<keyword evidence="2" id="KW-1185">Reference proteome</keyword>
<accession>C5LTA3</accession>
<sequence length="227" mass="26327">MPLSDEYWNLRCTQHKDCKVQLRVILITPPLSPTYKVNVFRNPADHSHVLRGDPGSGFKTVKVSDYTKQKMHEALEAAYFKLTPTQLYQRFLAPICVHGPLPETPDMISQRQKLKRYCENLKRNHQKKVRALCLDTINDFVRATSDNEWDPAMWSEAREILESGNHLQPAMIRLKYVVGEDNFAVCIACSASVVSAFNLQNITKHHIGITLNQRLFLPIPRNWYRFY</sequence>
<gene>
    <name evidence="1" type="ORF">Pmar_PMAR024548</name>
</gene>
<organism evidence="2">
    <name type="scientific">Perkinsus marinus (strain ATCC 50983 / TXsc)</name>
    <dbReference type="NCBI Taxonomy" id="423536"/>
    <lineage>
        <taxon>Eukaryota</taxon>
        <taxon>Sar</taxon>
        <taxon>Alveolata</taxon>
        <taxon>Perkinsozoa</taxon>
        <taxon>Perkinsea</taxon>
        <taxon>Perkinsida</taxon>
        <taxon>Perkinsidae</taxon>
        <taxon>Perkinsus</taxon>
    </lineage>
</organism>
<dbReference type="AlphaFoldDB" id="C5LTA3"/>
<name>C5LTA3_PERM5</name>
<dbReference type="Proteomes" id="UP000007800">
    <property type="component" value="Unassembled WGS sequence"/>
</dbReference>
<dbReference type="InParanoid" id="C5LTA3"/>
<reference evidence="1 2" key="1">
    <citation type="submission" date="2008-07" db="EMBL/GenBank/DDBJ databases">
        <authorList>
            <person name="El-Sayed N."/>
            <person name="Caler E."/>
            <person name="Inman J."/>
            <person name="Amedeo P."/>
            <person name="Hass B."/>
            <person name="Wortman J."/>
        </authorList>
    </citation>
    <scope>NUCLEOTIDE SEQUENCE [LARGE SCALE GENOMIC DNA]</scope>
    <source>
        <strain evidence="2">ATCC 50983 / TXsc</strain>
    </source>
</reference>
<dbReference type="GeneID" id="9049766"/>
<protein>
    <submittedName>
        <fullName evidence="1">Uncharacterized protein</fullName>
    </submittedName>
</protein>
<evidence type="ECO:0000313" key="1">
    <source>
        <dbReference type="EMBL" id="EER00071.1"/>
    </source>
</evidence>
<dbReference type="EMBL" id="GG685288">
    <property type="protein sequence ID" value="EER00071.1"/>
    <property type="molecule type" value="Genomic_DNA"/>
</dbReference>
<dbReference type="RefSeq" id="XP_002767353.1">
    <property type="nucleotide sequence ID" value="XM_002767307.1"/>
</dbReference>
<proteinExistence type="predicted"/>
<evidence type="ECO:0000313" key="2">
    <source>
        <dbReference type="Proteomes" id="UP000007800"/>
    </source>
</evidence>